<dbReference type="InterPro" id="IPR041561">
    <property type="entry name" value="PglD_N"/>
</dbReference>
<dbReference type="EMBL" id="AP024238">
    <property type="protein sequence ID" value="BCO29291.1"/>
    <property type="molecule type" value="Genomic_DNA"/>
</dbReference>
<dbReference type="Pfam" id="PF17836">
    <property type="entry name" value="PglD_N"/>
    <property type="match status" value="1"/>
</dbReference>
<evidence type="ECO:0000313" key="3">
    <source>
        <dbReference type="EMBL" id="BCO29291.1"/>
    </source>
</evidence>
<evidence type="ECO:0000313" key="4">
    <source>
        <dbReference type="Proteomes" id="UP000824366"/>
    </source>
</evidence>
<evidence type="ECO:0000259" key="2">
    <source>
        <dbReference type="Pfam" id="PF17836"/>
    </source>
</evidence>
<dbReference type="InterPro" id="IPR011004">
    <property type="entry name" value="Trimer_LpxA-like_sf"/>
</dbReference>
<evidence type="ECO:0000256" key="1">
    <source>
        <dbReference type="ARBA" id="ARBA00007274"/>
    </source>
</evidence>
<dbReference type="Proteomes" id="UP000824366">
    <property type="component" value="Chromosome"/>
</dbReference>
<dbReference type="InterPro" id="IPR020019">
    <property type="entry name" value="AcTrfase_PglD-like"/>
</dbReference>
<dbReference type="PANTHER" id="PTHR43300:SF7">
    <property type="entry name" value="UDP-N-ACETYLBACILLOSAMINE N-ACETYLTRANSFERASE"/>
    <property type="match status" value="1"/>
</dbReference>
<dbReference type="Gene3D" id="3.40.50.20">
    <property type="match status" value="1"/>
</dbReference>
<dbReference type="NCBIfam" id="TIGR03570">
    <property type="entry name" value="NeuD_NnaD"/>
    <property type="match status" value="1"/>
</dbReference>
<dbReference type="InterPro" id="IPR050179">
    <property type="entry name" value="Trans_hexapeptide_repeat"/>
</dbReference>
<accession>A0ABM7MSE9</accession>
<feature type="domain" description="PglD N-terminal" evidence="2">
    <location>
        <begin position="1"/>
        <end position="65"/>
    </location>
</feature>
<reference evidence="3 4" key="1">
    <citation type="journal article" date="2021" name="Microbiol. Spectr.">
        <title>A Single Bacterium Capable of Oxidation and Reduction of Iron at Circumneutral pH.</title>
        <authorList>
            <person name="Kato S."/>
            <person name="Ohkuma M."/>
        </authorList>
    </citation>
    <scope>NUCLEOTIDE SEQUENCE [LARGE SCALE GENOMIC DNA]</scope>
    <source>
        <strain evidence="3 4">MIZ03</strain>
    </source>
</reference>
<keyword evidence="4" id="KW-1185">Reference proteome</keyword>
<dbReference type="CDD" id="cd03360">
    <property type="entry name" value="LbH_AT_putative"/>
    <property type="match status" value="1"/>
</dbReference>
<gene>
    <name evidence="3" type="ORF">MIZ03_4206</name>
</gene>
<dbReference type="Gene3D" id="2.160.10.10">
    <property type="entry name" value="Hexapeptide repeat proteins"/>
    <property type="match status" value="1"/>
</dbReference>
<dbReference type="SUPFAM" id="SSF51161">
    <property type="entry name" value="Trimeric LpxA-like enzymes"/>
    <property type="match status" value="1"/>
</dbReference>
<protein>
    <submittedName>
        <fullName evidence="3">Acetyltransferase</fullName>
    </submittedName>
</protein>
<organism evidence="3 4">
    <name type="scientific">Rhodoferax lithotrophicus</name>
    <dbReference type="NCBI Taxonomy" id="2798804"/>
    <lineage>
        <taxon>Bacteria</taxon>
        <taxon>Pseudomonadati</taxon>
        <taxon>Pseudomonadota</taxon>
        <taxon>Betaproteobacteria</taxon>
        <taxon>Burkholderiales</taxon>
        <taxon>Comamonadaceae</taxon>
        <taxon>Rhodoferax</taxon>
    </lineage>
</organism>
<dbReference type="PANTHER" id="PTHR43300">
    <property type="entry name" value="ACETYLTRANSFERASE"/>
    <property type="match status" value="1"/>
</dbReference>
<proteinExistence type="inferred from homology"/>
<comment type="similarity">
    <text evidence="1">Belongs to the transferase hexapeptide repeat family.</text>
</comment>
<name>A0ABM7MSE9_9BURK</name>
<sequence>MIGGGGHCASCIDVIEQEGRFEIVGILDNNITEKALLGYSILGGDDSLGQLRPSCDYVLVTVGQIKSPSVRIRLYYHAKSLGFRLPAIISPRAYVSRHAAIGEGTIVMHDTLVNSRAVVGNNCIINTKALVEHDALVEDHCHISTAATINGGCIVRKGTFVGSNAVTKECVQTKEGDFIKAGSLFMGLTYE</sequence>